<name>A0A835U5K1_VANPL</name>
<gene>
    <name evidence="1" type="ORF">HPP92_027330</name>
</gene>
<dbReference type="EMBL" id="JADCNL010000184">
    <property type="protein sequence ID" value="KAG0449483.1"/>
    <property type="molecule type" value="Genomic_DNA"/>
</dbReference>
<evidence type="ECO:0000313" key="1">
    <source>
        <dbReference type="EMBL" id="KAG0449483.1"/>
    </source>
</evidence>
<comment type="caution">
    <text evidence="1">The sequence shown here is derived from an EMBL/GenBank/DDBJ whole genome shotgun (WGS) entry which is preliminary data.</text>
</comment>
<sequence>MNYCNTSRHFSNYESKLGKRSPSDGAYWSRWRPQLITRDTDHGRHRYGKEEEGRIVGLLALLRIQAAALPTLLWSMS</sequence>
<dbReference type="AlphaFoldDB" id="A0A835U5K1"/>
<organism evidence="1 2">
    <name type="scientific">Vanilla planifolia</name>
    <name type="common">Vanilla</name>
    <dbReference type="NCBI Taxonomy" id="51239"/>
    <lineage>
        <taxon>Eukaryota</taxon>
        <taxon>Viridiplantae</taxon>
        <taxon>Streptophyta</taxon>
        <taxon>Embryophyta</taxon>
        <taxon>Tracheophyta</taxon>
        <taxon>Spermatophyta</taxon>
        <taxon>Magnoliopsida</taxon>
        <taxon>Liliopsida</taxon>
        <taxon>Asparagales</taxon>
        <taxon>Orchidaceae</taxon>
        <taxon>Vanilloideae</taxon>
        <taxon>Vanilleae</taxon>
        <taxon>Vanilla</taxon>
    </lineage>
</organism>
<keyword evidence="2" id="KW-1185">Reference proteome</keyword>
<dbReference type="Proteomes" id="UP000636800">
    <property type="component" value="Unassembled WGS sequence"/>
</dbReference>
<proteinExistence type="predicted"/>
<reference evidence="1 2" key="1">
    <citation type="journal article" date="2020" name="Nat. Food">
        <title>A phased Vanilla planifolia genome enables genetic improvement of flavour and production.</title>
        <authorList>
            <person name="Hasing T."/>
            <person name="Tang H."/>
            <person name="Brym M."/>
            <person name="Khazi F."/>
            <person name="Huang T."/>
            <person name="Chambers A.H."/>
        </authorList>
    </citation>
    <scope>NUCLEOTIDE SEQUENCE [LARGE SCALE GENOMIC DNA]</scope>
    <source>
        <tissue evidence="1">Leaf</tissue>
    </source>
</reference>
<evidence type="ECO:0000313" key="2">
    <source>
        <dbReference type="Proteomes" id="UP000636800"/>
    </source>
</evidence>
<protein>
    <submittedName>
        <fullName evidence="1">Uncharacterized protein</fullName>
    </submittedName>
</protein>
<accession>A0A835U5K1</accession>